<proteinExistence type="predicted"/>
<dbReference type="OrthoDB" id="3508681at2759"/>
<organism evidence="1 2">
    <name type="scientific">Erysiphe pulchra</name>
    <dbReference type="NCBI Taxonomy" id="225359"/>
    <lineage>
        <taxon>Eukaryota</taxon>
        <taxon>Fungi</taxon>
        <taxon>Dikarya</taxon>
        <taxon>Ascomycota</taxon>
        <taxon>Pezizomycotina</taxon>
        <taxon>Leotiomycetes</taxon>
        <taxon>Erysiphales</taxon>
        <taxon>Erysiphaceae</taxon>
        <taxon>Erysiphe</taxon>
    </lineage>
</organism>
<protein>
    <submittedName>
        <fullName evidence="1">Uncharacterized protein</fullName>
    </submittedName>
</protein>
<evidence type="ECO:0000313" key="2">
    <source>
        <dbReference type="Proteomes" id="UP000237438"/>
    </source>
</evidence>
<dbReference type="EMBL" id="PEDP01000907">
    <property type="protein sequence ID" value="POS84682.1"/>
    <property type="molecule type" value="Genomic_DNA"/>
</dbReference>
<gene>
    <name evidence="1" type="ORF">EPUL_004552</name>
</gene>
<accession>A0A2S4PRL9</accession>
<evidence type="ECO:0000313" key="1">
    <source>
        <dbReference type="EMBL" id="POS84682.1"/>
    </source>
</evidence>
<reference evidence="1 2" key="1">
    <citation type="submission" date="2017-10" db="EMBL/GenBank/DDBJ databases">
        <title>Development of genomic resources for the powdery mildew, Erysiphe pulchra.</title>
        <authorList>
            <person name="Wadl P.A."/>
            <person name="Mack B.M."/>
            <person name="Moore G."/>
            <person name="Beltz S.B."/>
        </authorList>
    </citation>
    <scope>NUCLEOTIDE SEQUENCE [LARGE SCALE GENOMIC DNA]</scope>
    <source>
        <strain evidence="1">Cflorida</strain>
    </source>
</reference>
<dbReference type="AlphaFoldDB" id="A0A2S4PRL9"/>
<dbReference type="STRING" id="225359.A0A2S4PRL9"/>
<sequence length="199" mass="23041">MAYAKLLADSQVKIDLSHRRKVDIFSPSPPEFQASSSLKSRGEIGHPERGLSTFEVLGYIAEKSDADYFAFTAKNLFKSEHAFWYANWTMTRQKDPRWAEIGEWKLFAIDYFQTRNLECSSFWIYCKDMPGLSDIQALYPNDRVLARRVYFTSECYLIIRNYLKAIQTILDEVNLSLYGLIPEIVHTFTSRPNPSAQLA</sequence>
<dbReference type="Proteomes" id="UP000237438">
    <property type="component" value="Unassembled WGS sequence"/>
</dbReference>
<keyword evidence="2" id="KW-1185">Reference proteome</keyword>
<comment type="caution">
    <text evidence="1">The sequence shown here is derived from an EMBL/GenBank/DDBJ whole genome shotgun (WGS) entry which is preliminary data.</text>
</comment>
<name>A0A2S4PRL9_9PEZI</name>